<evidence type="ECO:0000259" key="1">
    <source>
        <dbReference type="PROSITE" id="PS50164"/>
    </source>
</evidence>
<comment type="caution">
    <text evidence="2">The sequence shown here is derived from an EMBL/GenBank/DDBJ whole genome shotgun (WGS) entry which is preliminary data.</text>
</comment>
<dbReference type="GO" id="GO:0006974">
    <property type="term" value="P:DNA damage response"/>
    <property type="evidence" value="ECO:0007669"/>
    <property type="project" value="TreeGrafter"/>
</dbReference>
<dbReference type="Gene3D" id="3.40.1440.10">
    <property type="entry name" value="GIY-YIG endonuclease"/>
    <property type="match status" value="1"/>
</dbReference>
<dbReference type="AlphaFoldDB" id="A0A9J6REE2"/>
<proteinExistence type="predicted"/>
<dbReference type="InterPro" id="IPR035901">
    <property type="entry name" value="GIY-YIG_endonuc_sf"/>
</dbReference>
<dbReference type="SMART" id="SM00465">
    <property type="entry name" value="GIYc"/>
    <property type="match status" value="1"/>
</dbReference>
<dbReference type="GO" id="GO:0009380">
    <property type="term" value="C:excinuclease repair complex"/>
    <property type="evidence" value="ECO:0007669"/>
    <property type="project" value="TreeGrafter"/>
</dbReference>
<dbReference type="SUPFAM" id="SSF82771">
    <property type="entry name" value="GIY-YIG endonuclease"/>
    <property type="match status" value="1"/>
</dbReference>
<gene>
    <name evidence="2" type="ORF">OWO01_12935</name>
</gene>
<dbReference type="EMBL" id="JAPRAT010000027">
    <property type="protein sequence ID" value="MCZ0704114.1"/>
    <property type="molecule type" value="Genomic_DNA"/>
</dbReference>
<dbReference type="PROSITE" id="PS50164">
    <property type="entry name" value="GIY_YIG"/>
    <property type="match status" value="1"/>
</dbReference>
<accession>A0A9J6REE2</accession>
<feature type="domain" description="GIY-YIG" evidence="1">
    <location>
        <begin position="1"/>
        <end position="77"/>
    </location>
</feature>
<dbReference type="InterPro" id="IPR050066">
    <property type="entry name" value="UvrABC_protein_C"/>
</dbReference>
<protein>
    <submittedName>
        <fullName evidence="2">GIY-YIG nuclease family protein</fullName>
    </submittedName>
</protein>
<dbReference type="Pfam" id="PF01541">
    <property type="entry name" value="GIY-YIG"/>
    <property type="match status" value="1"/>
</dbReference>
<evidence type="ECO:0000313" key="3">
    <source>
        <dbReference type="Proteomes" id="UP001084197"/>
    </source>
</evidence>
<organism evidence="2 3">
    <name type="scientific">Natronobacillus azotifigens</name>
    <dbReference type="NCBI Taxonomy" id="472978"/>
    <lineage>
        <taxon>Bacteria</taxon>
        <taxon>Bacillati</taxon>
        <taxon>Bacillota</taxon>
        <taxon>Bacilli</taxon>
        <taxon>Bacillales</taxon>
        <taxon>Bacillaceae</taxon>
        <taxon>Natronobacillus</taxon>
    </lineage>
</organism>
<name>A0A9J6REE2_9BACI</name>
<dbReference type="PANTHER" id="PTHR30562:SF1">
    <property type="entry name" value="UVRABC SYSTEM PROTEIN C"/>
    <property type="match status" value="1"/>
</dbReference>
<dbReference type="Proteomes" id="UP001084197">
    <property type="component" value="Unassembled WGS sequence"/>
</dbReference>
<evidence type="ECO:0000313" key="2">
    <source>
        <dbReference type="EMBL" id="MCZ0704114.1"/>
    </source>
</evidence>
<dbReference type="PANTHER" id="PTHR30562">
    <property type="entry name" value="UVRC/OXIDOREDUCTASE"/>
    <property type="match status" value="1"/>
</dbReference>
<dbReference type="RefSeq" id="WP_268780880.1">
    <property type="nucleotide sequence ID" value="NZ_JAPRAT010000027.1"/>
</dbReference>
<keyword evidence="3" id="KW-1185">Reference proteome</keyword>
<reference evidence="2" key="1">
    <citation type="submission" date="2022-11" db="EMBL/GenBank/DDBJ databases">
        <title>WGS of Natronobacillus azotifigens 24KS-1, an anaerobic diazotrophic haloalkaliphile from soda-rich habitats.</title>
        <authorList>
            <person name="Sorokin D.Y."/>
            <person name="Merkel A.Y."/>
        </authorList>
    </citation>
    <scope>NUCLEOTIDE SEQUENCE</scope>
    <source>
        <strain evidence="2">24KS-1</strain>
    </source>
</reference>
<sequence length="137" mass="16260">MEYSVYRFFDESGQVIYVGKTSKGIHNRIRNHLGSGTFELYHYLNVEKNDYVELNSSIDATIIELYLINKYNPKLNKQGTHSEKSHLDIDIPCSWIVYPINDYKKMLRKRFGSKNNIVVPHEEIEKYERRIDELSKK</sequence>
<dbReference type="InterPro" id="IPR000305">
    <property type="entry name" value="GIY-YIG_endonuc"/>
</dbReference>